<dbReference type="Proteomes" id="UP000729402">
    <property type="component" value="Unassembled WGS sequence"/>
</dbReference>
<keyword evidence="3" id="KW-0812">Transmembrane</keyword>
<dbReference type="AlphaFoldDB" id="A0A8J5WRS7"/>
<feature type="transmembrane region" description="Helical" evidence="3">
    <location>
        <begin position="83"/>
        <end position="100"/>
    </location>
</feature>
<dbReference type="GO" id="GO:0005737">
    <property type="term" value="C:cytoplasm"/>
    <property type="evidence" value="ECO:0007669"/>
    <property type="project" value="UniProtKB-SubCell"/>
</dbReference>
<dbReference type="OrthoDB" id="10264550at2759"/>
<evidence type="ECO:0000313" key="4">
    <source>
        <dbReference type="EMBL" id="KAG8095446.1"/>
    </source>
</evidence>
<dbReference type="EMBL" id="JAAALK010000080">
    <property type="protein sequence ID" value="KAG8095446.1"/>
    <property type="molecule type" value="Genomic_DNA"/>
</dbReference>
<dbReference type="PANTHER" id="PTHR15913">
    <property type="entry name" value="ACID CLUSTER PROTEIN 33"/>
    <property type="match status" value="1"/>
</dbReference>
<dbReference type="PANTHER" id="PTHR15913:SF0">
    <property type="entry name" value="MASPARDIN"/>
    <property type="match status" value="1"/>
</dbReference>
<evidence type="ECO:0000256" key="1">
    <source>
        <dbReference type="ARBA" id="ARBA00004496"/>
    </source>
</evidence>
<evidence type="ECO:0000256" key="3">
    <source>
        <dbReference type="SAM" id="Phobius"/>
    </source>
</evidence>
<protein>
    <submittedName>
        <fullName evidence="4">Uncharacterized protein</fullName>
    </submittedName>
</protein>
<evidence type="ECO:0000313" key="5">
    <source>
        <dbReference type="Proteomes" id="UP000729402"/>
    </source>
</evidence>
<comment type="subcellular location">
    <subcellularLocation>
        <location evidence="1">Cytoplasm</location>
    </subcellularLocation>
</comment>
<keyword evidence="3" id="KW-1133">Transmembrane helix</keyword>
<proteinExistence type="predicted"/>
<evidence type="ECO:0000256" key="2">
    <source>
        <dbReference type="ARBA" id="ARBA00022490"/>
    </source>
</evidence>
<keyword evidence="2" id="KW-0963">Cytoplasm</keyword>
<sequence>MKGGGAAGAAGAAPGDYVYFKSVVPLHKISIGLKLWRYYDFGPKAVPPLVCIPGIAGTADVYYKQIMSLSMKVPTLSDECVPFFLMILVLLVISFESSYIL</sequence>
<comment type="caution">
    <text evidence="4">The sequence shown here is derived from an EMBL/GenBank/DDBJ whole genome shotgun (WGS) entry which is preliminary data.</text>
</comment>
<reference evidence="4" key="1">
    <citation type="journal article" date="2021" name="bioRxiv">
        <title>Whole Genome Assembly and Annotation of Northern Wild Rice, Zizania palustris L., Supports a Whole Genome Duplication in the Zizania Genus.</title>
        <authorList>
            <person name="Haas M."/>
            <person name="Kono T."/>
            <person name="Macchietto M."/>
            <person name="Millas R."/>
            <person name="McGilp L."/>
            <person name="Shao M."/>
            <person name="Duquette J."/>
            <person name="Hirsch C.N."/>
            <person name="Kimball J."/>
        </authorList>
    </citation>
    <scope>NUCLEOTIDE SEQUENCE</scope>
    <source>
        <tissue evidence="4">Fresh leaf tissue</tissue>
    </source>
</reference>
<dbReference type="InterPro" id="IPR026151">
    <property type="entry name" value="Maspardin"/>
</dbReference>
<name>A0A8J5WRS7_ZIZPA</name>
<gene>
    <name evidence="4" type="ORF">GUJ93_ZPchr0012g22022</name>
</gene>
<keyword evidence="3" id="KW-0472">Membrane</keyword>
<organism evidence="4 5">
    <name type="scientific">Zizania palustris</name>
    <name type="common">Northern wild rice</name>
    <dbReference type="NCBI Taxonomy" id="103762"/>
    <lineage>
        <taxon>Eukaryota</taxon>
        <taxon>Viridiplantae</taxon>
        <taxon>Streptophyta</taxon>
        <taxon>Embryophyta</taxon>
        <taxon>Tracheophyta</taxon>
        <taxon>Spermatophyta</taxon>
        <taxon>Magnoliopsida</taxon>
        <taxon>Liliopsida</taxon>
        <taxon>Poales</taxon>
        <taxon>Poaceae</taxon>
        <taxon>BOP clade</taxon>
        <taxon>Oryzoideae</taxon>
        <taxon>Oryzeae</taxon>
        <taxon>Zizaniinae</taxon>
        <taxon>Zizania</taxon>
    </lineage>
</organism>
<reference evidence="4" key="2">
    <citation type="submission" date="2021-02" db="EMBL/GenBank/DDBJ databases">
        <authorList>
            <person name="Kimball J.A."/>
            <person name="Haas M.W."/>
            <person name="Macchietto M."/>
            <person name="Kono T."/>
            <person name="Duquette J."/>
            <person name="Shao M."/>
        </authorList>
    </citation>
    <scope>NUCLEOTIDE SEQUENCE</scope>
    <source>
        <tissue evidence="4">Fresh leaf tissue</tissue>
    </source>
</reference>
<accession>A0A8J5WRS7</accession>
<keyword evidence="5" id="KW-1185">Reference proteome</keyword>